<dbReference type="STRING" id="638301.HMPREF0444_1868"/>
<accession>C8NIX3</accession>
<dbReference type="InterPro" id="IPR021352">
    <property type="entry name" value="DUF2971"/>
</dbReference>
<dbReference type="HOGENOM" id="CLU_792054_0_0_9"/>
<evidence type="ECO:0000313" key="2">
    <source>
        <dbReference type="Proteomes" id="UP000005926"/>
    </source>
</evidence>
<protein>
    <recommendedName>
        <fullName evidence="3">DUF2971 domain-containing protein</fullName>
    </recommendedName>
</protein>
<dbReference type="Pfam" id="PF11185">
    <property type="entry name" value="DUF2971"/>
    <property type="match status" value="1"/>
</dbReference>
<proteinExistence type="predicted"/>
<gene>
    <name evidence="1" type="ORF">HMPREF0444_1868</name>
</gene>
<dbReference type="AlphaFoldDB" id="C8NIX3"/>
<dbReference type="eggNOG" id="COG0457">
    <property type="taxonomic scope" value="Bacteria"/>
</dbReference>
<dbReference type="RefSeq" id="WP_005606525.1">
    <property type="nucleotide sequence ID" value="NZ_CP102283.1"/>
</dbReference>
<sequence length="359" mass="42259">MIRLKIILKEDIELYRYLIAKLTFLQTHTHYKVEESYPDSNCFLLLNTLTNKQELVSLLKQPQFSKKNSPVIPLEAQKRIFIQNPNAKVPNGFTVEKADKVFNDALNNNIRLGFLAPEQLIKQCGVEFKEDVTFYFKKAEQKILEEKTYFVKYYGKETVEKNAYQVAEGNVSFSHPKWFNDPFDCNCYYADGNTMMDVFRVFCFTHAYDNILMWSYYANSHEGYALQYSYSSLLDKIQGVTLDGLCVYGEVEYIDQRPKTRSHSNRFSFSNLNFYIQATFAKFKEWSHEREYRFVFILDNQEEEATKREAKEKLSDWVVLPKVDILQGYAGCQAKKIMKDTPYPIRQLKKDIVNYQLKG</sequence>
<dbReference type="EMBL" id="ACKZ01000029">
    <property type="protein sequence ID" value="EEW36520.1"/>
    <property type="molecule type" value="Genomic_DNA"/>
</dbReference>
<keyword evidence="2" id="KW-1185">Reference proteome</keyword>
<evidence type="ECO:0000313" key="1">
    <source>
        <dbReference type="EMBL" id="EEW36520.1"/>
    </source>
</evidence>
<dbReference type="Proteomes" id="UP000005926">
    <property type="component" value="Unassembled WGS sequence"/>
</dbReference>
<reference evidence="1 2" key="1">
    <citation type="submission" date="2009-08" db="EMBL/GenBank/DDBJ databases">
        <authorList>
            <person name="Muzny D."/>
            <person name="Qin X."/>
            <person name="Deng J."/>
            <person name="Jiang H."/>
            <person name="Liu Y."/>
            <person name="Qu J."/>
            <person name="Song X.-Z."/>
            <person name="Zhang L."/>
            <person name="Thornton R."/>
            <person name="Coyle M."/>
            <person name="Francisco L."/>
            <person name="Jackson L."/>
            <person name="Javaid M."/>
            <person name="Korchina V."/>
            <person name="Kovar C."/>
            <person name="Mata R."/>
            <person name="Mathew T."/>
            <person name="Ngo R."/>
            <person name="Nguyen L."/>
            <person name="Nguyen N."/>
            <person name="Okwuonu G."/>
            <person name="Ongeri F."/>
            <person name="Pham C."/>
            <person name="Simmons D."/>
            <person name="Wilczek-Boney K."/>
            <person name="Hale W."/>
            <person name="Jakkamsetti A."/>
            <person name="Pham P."/>
            <person name="Ruth R."/>
            <person name="San Lucas F."/>
            <person name="Warren J."/>
            <person name="Zhang J."/>
            <person name="Zhao Z."/>
            <person name="Zhou C."/>
            <person name="Zhu D."/>
            <person name="Lee S."/>
            <person name="Bess C."/>
            <person name="Blankenburg K."/>
            <person name="Forbes L."/>
            <person name="Fu Q."/>
            <person name="Gubbala S."/>
            <person name="Hirani K."/>
            <person name="Jayaseelan J.C."/>
            <person name="Lara F."/>
            <person name="Munidasa M."/>
            <person name="Palculict T."/>
            <person name="Patil S."/>
            <person name="Pu L.-L."/>
            <person name="Saada N."/>
            <person name="Tang L."/>
            <person name="Weissenberger G."/>
            <person name="Zhu Y."/>
            <person name="Hemphill L."/>
            <person name="Shang Y."/>
            <person name="Youmans B."/>
            <person name="Ayvaz T."/>
            <person name="Ross M."/>
            <person name="Santibanez J."/>
            <person name="Aqrawi P."/>
            <person name="Gross S."/>
            <person name="Joshi V."/>
            <person name="Fowler G."/>
            <person name="Nazareth L."/>
            <person name="Reid J."/>
            <person name="Worley K."/>
            <person name="Petrosino J."/>
            <person name="Highlander S."/>
            <person name="Gibbs R."/>
        </authorList>
    </citation>
    <scope>NUCLEOTIDE SEQUENCE [LARGE SCALE GENOMIC DNA]</scope>
    <source>
        <strain evidence="1 2">ATCC 49175</strain>
    </source>
</reference>
<comment type="caution">
    <text evidence="1">The sequence shown here is derived from an EMBL/GenBank/DDBJ whole genome shotgun (WGS) entry which is preliminary data.</text>
</comment>
<evidence type="ECO:0008006" key="3">
    <source>
        <dbReference type="Google" id="ProtNLM"/>
    </source>
</evidence>
<dbReference type="GeneID" id="78412375"/>
<name>C8NIX3_9LACT</name>
<organism evidence="1 2">
    <name type="scientific">Granulicatella adiacens ATCC 49175</name>
    <dbReference type="NCBI Taxonomy" id="638301"/>
    <lineage>
        <taxon>Bacteria</taxon>
        <taxon>Bacillati</taxon>
        <taxon>Bacillota</taxon>
        <taxon>Bacilli</taxon>
        <taxon>Lactobacillales</taxon>
        <taxon>Carnobacteriaceae</taxon>
        <taxon>Granulicatella</taxon>
    </lineage>
</organism>